<keyword evidence="4 7" id="KW-0812">Transmembrane</keyword>
<evidence type="ECO:0000313" key="9">
    <source>
        <dbReference type="EMBL" id="QEA34058.1"/>
    </source>
</evidence>
<name>A0AAE6IKT0_LEUCA</name>
<dbReference type="PROSITE" id="PS50850">
    <property type="entry name" value="MFS"/>
    <property type="match status" value="1"/>
</dbReference>
<keyword evidence="5 7" id="KW-1133">Transmembrane helix</keyword>
<feature type="transmembrane region" description="Helical" evidence="7">
    <location>
        <begin position="448"/>
        <end position="477"/>
    </location>
</feature>
<feature type="transmembrane region" description="Helical" evidence="7">
    <location>
        <begin position="109"/>
        <end position="128"/>
    </location>
</feature>
<evidence type="ECO:0000313" key="10">
    <source>
        <dbReference type="Proteomes" id="UP000321332"/>
    </source>
</evidence>
<dbReference type="GO" id="GO:0005886">
    <property type="term" value="C:plasma membrane"/>
    <property type="evidence" value="ECO:0007669"/>
    <property type="project" value="UniProtKB-SubCell"/>
</dbReference>
<feature type="transmembrane region" description="Helical" evidence="7">
    <location>
        <begin position="45"/>
        <end position="64"/>
    </location>
</feature>
<feature type="transmembrane region" description="Helical" evidence="7">
    <location>
        <begin position="140"/>
        <end position="157"/>
    </location>
</feature>
<dbReference type="PRINTS" id="PR01036">
    <property type="entry name" value="TCRTETB"/>
</dbReference>
<evidence type="ECO:0000259" key="8">
    <source>
        <dbReference type="PROSITE" id="PS50850"/>
    </source>
</evidence>
<reference evidence="9 10" key="1">
    <citation type="submission" date="2019-06" db="EMBL/GenBank/DDBJ databases">
        <title>Genome analyses of bacteria isolated from kimchi.</title>
        <authorList>
            <person name="Lee S."/>
            <person name="Ahn S."/>
            <person name="Roh S."/>
        </authorList>
    </citation>
    <scope>NUCLEOTIDE SEQUENCE [LARGE SCALE GENOMIC DNA]</scope>
    <source>
        <strain evidence="9 10">CBA3620</strain>
    </source>
</reference>
<comment type="subcellular location">
    <subcellularLocation>
        <location evidence="1">Cell membrane</location>
        <topology evidence="1">Multi-pass membrane protein</topology>
    </subcellularLocation>
</comment>
<gene>
    <name evidence="9" type="ORF">FGL89_00730</name>
</gene>
<dbReference type="Pfam" id="PF07690">
    <property type="entry name" value="MFS_1"/>
    <property type="match status" value="1"/>
</dbReference>
<dbReference type="SUPFAM" id="SSF103473">
    <property type="entry name" value="MFS general substrate transporter"/>
    <property type="match status" value="1"/>
</dbReference>
<feature type="domain" description="Major facilitator superfamily (MFS) profile" evidence="8">
    <location>
        <begin position="11"/>
        <end position="481"/>
    </location>
</feature>
<dbReference type="EMBL" id="CP042374">
    <property type="protein sequence ID" value="QEA34058.1"/>
    <property type="molecule type" value="Genomic_DNA"/>
</dbReference>
<feature type="transmembrane region" description="Helical" evidence="7">
    <location>
        <begin position="266"/>
        <end position="285"/>
    </location>
</feature>
<evidence type="ECO:0000256" key="4">
    <source>
        <dbReference type="ARBA" id="ARBA00022692"/>
    </source>
</evidence>
<keyword evidence="2" id="KW-0813">Transport</keyword>
<feature type="transmembrane region" description="Helical" evidence="7">
    <location>
        <begin position="7"/>
        <end position="33"/>
    </location>
</feature>
<protein>
    <submittedName>
        <fullName evidence="9">MFS transporter</fullName>
    </submittedName>
</protein>
<dbReference type="PANTHER" id="PTHR23501:SF191">
    <property type="entry name" value="VACUOLAR BASIC AMINO ACID TRANSPORTER 4"/>
    <property type="match status" value="1"/>
</dbReference>
<dbReference type="AlphaFoldDB" id="A0AAE6IKT0"/>
<accession>A0AAE6IKT0</accession>
<keyword evidence="3" id="KW-1003">Cell membrane</keyword>
<keyword evidence="6 7" id="KW-0472">Membrane</keyword>
<evidence type="ECO:0000256" key="7">
    <source>
        <dbReference type="SAM" id="Phobius"/>
    </source>
</evidence>
<evidence type="ECO:0000256" key="2">
    <source>
        <dbReference type="ARBA" id="ARBA00022448"/>
    </source>
</evidence>
<dbReference type="FunFam" id="1.20.1720.10:FF:000004">
    <property type="entry name" value="EmrB/QacA family drug resistance transporter"/>
    <property type="match status" value="1"/>
</dbReference>
<dbReference type="GO" id="GO:0022857">
    <property type="term" value="F:transmembrane transporter activity"/>
    <property type="evidence" value="ECO:0007669"/>
    <property type="project" value="InterPro"/>
</dbReference>
<feature type="transmembrane region" description="Helical" evidence="7">
    <location>
        <begin position="227"/>
        <end position="245"/>
    </location>
</feature>
<sequence>MLKEKNNIMFIMVAVLIATFMTSVETTIITTALPRIVSQLDGLSMQSWVFATYLLTTALSTPIYGKLADRIGRKSIFLIGIIIFVVGSFFSGLSNQMIMLIFFRGLQGIGAGAIIPITFTIIADLFPYEKRTTMLALNNTAWGISALLGPLIGGYIVDQLSWHWVFFINIPLGILVFVIILFNYKEDKQFCVKKSIDYKGIIALSGLLITTLLLFQGLGETNLNKSVIWIMVFLLIEFAVLFVRIEKHANDPIIPLALFKNNIFTIQILTALLLSAIQIGFQTYFPMWLQAIYKASAAIAGLTVTPSPVLWLISSFFVGVLMKKWAPKYISIALILIMVLFYLPLTFIESTVTQSIFYVISGITGASLGIIITMNTLISQRVVDQSHLGTASAMLTLGRTLGQTLATGIFGLTFNLTINHQLSNVKVINISMVNNYISSSHKSEHISLLNGVILSGLHNVFLIVLIILGVVLILNIMDKNAEPIK</sequence>
<feature type="transmembrane region" description="Helical" evidence="7">
    <location>
        <begin position="76"/>
        <end position="103"/>
    </location>
</feature>
<evidence type="ECO:0000256" key="5">
    <source>
        <dbReference type="ARBA" id="ARBA00022989"/>
    </source>
</evidence>
<dbReference type="InterPro" id="IPR020846">
    <property type="entry name" value="MFS_dom"/>
</dbReference>
<dbReference type="InterPro" id="IPR011701">
    <property type="entry name" value="MFS"/>
</dbReference>
<dbReference type="PANTHER" id="PTHR23501">
    <property type="entry name" value="MAJOR FACILITATOR SUPERFAMILY"/>
    <property type="match status" value="1"/>
</dbReference>
<feature type="transmembrane region" description="Helical" evidence="7">
    <location>
        <begin position="163"/>
        <end position="184"/>
    </location>
</feature>
<feature type="transmembrane region" description="Helical" evidence="7">
    <location>
        <begin position="356"/>
        <end position="378"/>
    </location>
</feature>
<dbReference type="InterPro" id="IPR036259">
    <property type="entry name" value="MFS_trans_sf"/>
</dbReference>
<feature type="transmembrane region" description="Helical" evidence="7">
    <location>
        <begin position="297"/>
        <end position="322"/>
    </location>
</feature>
<feature type="transmembrane region" description="Helical" evidence="7">
    <location>
        <begin position="329"/>
        <end position="350"/>
    </location>
</feature>
<evidence type="ECO:0000256" key="3">
    <source>
        <dbReference type="ARBA" id="ARBA00022475"/>
    </source>
</evidence>
<proteinExistence type="predicted"/>
<feature type="transmembrane region" description="Helical" evidence="7">
    <location>
        <begin position="196"/>
        <end position="215"/>
    </location>
</feature>
<evidence type="ECO:0000256" key="1">
    <source>
        <dbReference type="ARBA" id="ARBA00004651"/>
    </source>
</evidence>
<dbReference type="Proteomes" id="UP000321332">
    <property type="component" value="Chromosome"/>
</dbReference>
<organism evidence="9 10">
    <name type="scientific">Leuconostoc carnosum</name>
    <dbReference type="NCBI Taxonomy" id="1252"/>
    <lineage>
        <taxon>Bacteria</taxon>
        <taxon>Bacillati</taxon>
        <taxon>Bacillota</taxon>
        <taxon>Bacilli</taxon>
        <taxon>Lactobacillales</taxon>
        <taxon>Lactobacillaceae</taxon>
        <taxon>Leuconostoc</taxon>
    </lineage>
</organism>
<dbReference type="Gene3D" id="1.20.1720.10">
    <property type="entry name" value="Multidrug resistance protein D"/>
    <property type="match status" value="1"/>
</dbReference>
<evidence type="ECO:0000256" key="6">
    <source>
        <dbReference type="ARBA" id="ARBA00023136"/>
    </source>
</evidence>
<dbReference type="Gene3D" id="1.20.1250.20">
    <property type="entry name" value="MFS general substrate transporter like domains"/>
    <property type="match status" value="1"/>
</dbReference>